<sequence>MEEPLAGLLDSQSKVSVLDLDWGRSDWTIIFVESFCRTLPSKHARWDSNPQSPD</sequence>
<keyword evidence="2" id="KW-1185">Reference proteome</keyword>
<dbReference type="EMBL" id="JAUJYN010000003">
    <property type="protein sequence ID" value="KAK1276255.1"/>
    <property type="molecule type" value="Genomic_DNA"/>
</dbReference>
<dbReference type="Proteomes" id="UP001179952">
    <property type="component" value="Unassembled WGS sequence"/>
</dbReference>
<accession>A0AAV9BI22</accession>
<protein>
    <submittedName>
        <fullName evidence="1">Uncharacterized protein</fullName>
    </submittedName>
</protein>
<gene>
    <name evidence="1" type="ORF">QJS04_geneDACA003989</name>
</gene>
<evidence type="ECO:0000313" key="1">
    <source>
        <dbReference type="EMBL" id="KAK1276255.1"/>
    </source>
</evidence>
<evidence type="ECO:0000313" key="2">
    <source>
        <dbReference type="Proteomes" id="UP001179952"/>
    </source>
</evidence>
<reference evidence="1" key="2">
    <citation type="submission" date="2023-06" db="EMBL/GenBank/DDBJ databases">
        <authorList>
            <person name="Ma L."/>
            <person name="Liu K.-W."/>
            <person name="Li Z."/>
            <person name="Hsiao Y.-Y."/>
            <person name="Qi Y."/>
            <person name="Fu T."/>
            <person name="Tang G."/>
            <person name="Zhang D."/>
            <person name="Sun W.-H."/>
            <person name="Liu D.-K."/>
            <person name="Li Y."/>
            <person name="Chen G.-Z."/>
            <person name="Liu X.-D."/>
            <person name="Liao X.-Y."/>
            <person name="Jiang Y.-T."/>
            <person name="Yu X."/>
            <person name="Hao Y."/>
            <person name="Huang J."/>
            <person name="Zhao X.-W."/>
            <person name="Ke S."/>
            <person name="Chen Y.-Y."/>
            <person name="Wu W.-L."/>
            <person name="Hsu J.-L."/>
            <person name="Lin Y.-F."/>
            <person name="Huang M.-D."/>
            <person name="Li C.-Y."/>
            <person name="Huang L."/>
            <person name="Wang Z.-W."/>
            <person name="Zhao X."/>
            <person name="Zhong W.-Y."/>
            <person name="Peng D.-H."/>
            <person name="Ahmad S."/>
            <person name="Lan S."/>
            <person name="Zhang J.-S."/>
            <person name="Tsai W.-C."/>
            <person name="Van De Peer Y."/>
            <person name="Liu Z.-J."/>
        </authorList>
    </citation>
    <scope>NUCLEOTIDE SEQUENCE</scope>
    <source>
        <strain evidence="1">SCP</strain>
        <tissue evidence="1">Leaves</tissue>
    </source>
</reference>
<organism evidence="1 2">
    <name type="scientific">Acorus gramineus</name>
    <name type="common">Dwarf sweet flag</name>
    <dbReference type="NCBI Taxonomy" id="55184"/>
    <lineage>
        <taxon>Eukaryota</taxon>
        <taxon>Viridiplantae</taxon>
        <taxon>Streptophyta</taxon>
        <taxon>Embryophyta</taxon>
        <taxon>Tracheophyta</taxon>
        <taxon>Spermatophyta</taxon>
        <taxon>Magnoliopsida</taxon>
        <taxon>Liliopsida</taxon>
        <taxon>Acoraceae</taxon>
        <taxon>Acorus</taxon>
    </lineage>
</organism>
<name>A0AAV9BI22_ACOGR</name>
<comment type="caution">
    <text evidence="1">The sequence shown here is derived from an EMBL/GenBank/DDBJ whole genome shotgun (WGS) entry which is preliminary data.</text>
</comment>
<reference evidence="1" key="1">
    <citation type="journal article" date="2023" name="Nat. Commun.">
        <title>Diploid and tetraploid genomes of Acorus and the evolution of monocots.</title>
        <authorList>
            <person name="Ma L."/>
            <person name="Liu K.W."/>
            <person name="Li Z."/>
            <person name="Hsiao Y.Y."/>
            <person name="Qi Y."/>
            <person name="Fu T."/>
            <person name="Tang G.D."/>
            <person name="Zhang D."/>
            <person name="Sun W.H."/>
            <person name="Liu D.K."/>
            <person name="Li Y."/>
            <person name="Chen G.Z."/>
            <person name="Liu X.D."/>
            <person name="Liao X.Y."/>
            <person name="Jiang Y.T."/>
            <person name="Yu X."/>
            <person name="Hao Y."/>
            <person name="Huang J."/>
            <person name="Zhao X.W."/>
            <person name="Ke S."/>
            <person name="Chen Y.Y."/>
            <person name="Wu W.L."/>
            <person name="Hsu J.L."/>
            <person name="Lin Y.F."/>
            <person name="Huang M.D."/>
            <person name="Li C.Y."/>
            <person name="Huang L."/>
            <person name="Wang Z.W."/>
            <person name="Zhao X."/>
            <person name="Zhong W.Y."/>
            <person name="Peng D.H."/>
            <person name="Ahmad S."/>
            <person name="Lan S."/>
            <person name="Zhang J.S."/>
            <person name="Tsai W.C."/>
            <person name="Van de Peer Y."/>
            <person name="Liu Z.J."/>
        </authorList>
    </citation>
    <scope>NUCLEOTIDE SEQUENCE</scope>
    <source>
        <strain evidence="1">SCP</strain>
    </source>
</reference>
<proteinExistence type="predicted"/>
<dbReference type="AlphaFoldDB" id="A0AAV9BI22"/>